<evidence type="ECO:0000313" key="6">
    <source>
        <dbReference type="EMBL" id="MCZ4280092.1"/>
    </source>
</evidence>
<protein>
    <submittedName>
        <fullName evidence="6">LysR substrate-binding domain-containing protein</fullName>
    </submittedName>
</protein>
<dbReference type="PROSITE" id="PS50931">
    <property type="entry name" value="HTH_LYSR"/>
    <property type="match status" value="1"/>
</dbReference>
<keyword evidence="7" id="KW-1185">Reference proteome</keyword>
<evidence type="ECO:0000256" key="2">
    <source>
        <dbReference type="ARBA" id="ARBA00023015"/>
    </source>
</evidence>
<comment type="caution">
    <text evidence="6">The sequence shown here is derived from an EMBL/GenBank/DDBJ whole genome shotgun (WGS) entry which is preliminary data.</text>
</comment>
<comment type="similarity">
    <text evidence="1">Belongs to the LysR transcriptional regulatory family.</text>
</comment>
<name>A0ABT4LJC0_9PROT</name>
<sequence>MLKKRRLPPLNALKAFEATARTGSLSLAAEELSVSASAVSQQVRSLEQWLGLSLFDRGANFIELTKTGATYLAGLTVMFDRLDEMTEALQNKKAPRKLRLSVLPSFAAEWLGPRVKKFRKANPSIQLEILTSDQLVDFSDGSVDLAIRYGPGNYKGLTSELLMGEMIGPACHPDLLNEGDFFSRITLLRDAGGPEGIRLSLEEWLDDFARESPAGHDSYSFSDTHLLINAARNGEGLMLGRSVLIADDVLSGRLVPVLGKWTKSPFSYYLVSSAVRELTPDGRLFRKWLLAEISEFESNMPEALRRQE</sequence>
<keyword evidence="4" id="KW-0804">Transcription</keyword>
<dbReference type="InterPro" id="IPR036388">
    <property type="entry name" value="WH-like_DNA-bd_sf"/>
</dbReference>
<dbReference type="PRINTS" id="PR00039">
    <property type="entry name" value="HTHLYSR"/>
</dbReference>
<dbReference type="Proteomes" id="UP001069802">
    <property type="component" value="Unassembled WGS sequence"/>
</dbReference>
<evidence type="ECO:0000259" key="5">
    <source>
        <dbReference type="PROSITE" id="PS50931"/>
    </source>
</evidence>
<feature type="domain" description="HTH lysR-type" evidence="5">
    <location>
        <begin position="8"/>
        <end position="65"/>
    </location>
</feature>
<accession>A0ABT4LJC0</accession>
<dbReference type="PANTHER" id="PTHR30537:SF74">
    <property type="entry name" value="HTH-TYPE TRANSCRIPTIONAL REGULATOR TRPI"/>
    <property type="match status" value="1"/>
</dbReference>
<reference evidence="6" key="1">
    <citation type="submission" date="2022-12" db="EMBL/GenBank/DDBJ databases">
        <title>Bacterial isolates from different developmental stages of Nematostella vectensis.</title>
        <authorList>
            <person name="Fraune S."/>
        </authorList>
    </citation>
    <scope>NUCLEOTIDE SEQUENCE</scope>
    <source>
        <strain evidence="6">G21630-S1</strain>
    </source>
</reference>
<gene>
    <name evidence="6" type="ORF">O4H49_04855</name>
</gene>
<dbReference type="InterPro" id="IPR000847">
    <property type="entry name" value="LysR_HTH_N"/>
</dbReference>
<dbReference type="InterPro" id="IPR058163">
    <property type="entry name" value="LysR-type_TF_proteobact-type"/>
</dbReference>
<dbReference type="EMBL" id="JAPWGY010000002">
    <property type="protein sequence ID" value="MCZ4280092.1"/>
    <property type="molecule type" value="Genomic_DNA"/>
</dbReference>
<dbReference type="CDD" id="cd08432">
    <property type="entry name" value="PBP2_GcdR_TrpI_HvrB_AmpR_like"/>
    <property type="match status" value="1"/>
</dbReference>
<dbReference type="InterPro" id="IPR005119">
    <property type="entry name" value="LysR_subst-bd"/>
</dbReference>
<dbReference type="Gene3D" id="1.10.10.10">
    <property type="entry name" value="Winged helix-like DNA-binding domain superfamily/Winged helix DNA-binding domain"/>
    <property type="match status" value="1"/>
</dbReference>
<dbReference type="SUPFAM" id="SSF46785">
    <property type="entry name" value="Winged helix' DNA-binding domain"/>
    <property type="match status" value="1"/>
</dbReference>
<dbReference type="Pfam" id="PF00126">
    <property type="entry name" value="HTH_1"/>
    <property type="match status" value="1"/>
</dbReference>
<keyword evidence="2" id="KW-0805">Transcription regulation</keyword>
<dbReference type="Gene3D" id="3.40.190.10">
    <property type="entry name" value="Periplasmic binding protein-like II"/>
    <property type="match status" value="2"/>
</dbReference>
<organism evidence="6 7">
    <name type="scientific">Kiloniella laminariae</name>
    <dbReference type="NCBI Taxonomy" id="454162"/>
    <lineage>
        <taxon>Bacteria</taxon>
        <taxon>Pseudomonadati</taxon>
        <taxon>Pseudomonadota</taxon>
        <taxon>Alphaproteobacteria</taxon>
        <taxon>Rhodospirillales</taxon>
        <taxon>Kiloniellaceae</taxon>
        <taxon>Kiloniella</taxon>
    </lineage>
</organism>
<evidence type="ECO:0000256" key="4">
    <source>
        <dbReference type="ARBA" id="ARBA00023163"/>
    </source>
</evidence>
<evidence type="ECO:0000313" key="7">
    <source>
        <dbReference type="Proteomes" id="UP001069802"/>
    </source>
</evidence>
<proteinExistence type="inferred from homology"/>
<dbReference type="PANTHER" id="PTHR30537">
    <property type="entry name" value="HTH-TYPE TRANSCRIPTIONAL REGULATOR"/>
    <property type="match status" value="1"/>
</dbReference>
<dbReference type="RefSeq" id="WP_269422304.1">
    <property type="nucleotide sequence ID" value="NZ_JAPWGY010000002.1"/>
</dbReference>
<dbReference type="Pfam" id="PF03466">
    <property type="entry name" value="LysR_substrate"/>
    <property type="match status" value="1"/>
</dbReference>
<evidence type="ECO:0000256" key="1">
    <source>
        <dbReference type="ARBA" id="ARBA00009437"/>
    </source>
</evidence>
<keyword evidence="3" id="KW-0238">DNA-binding</keyword>
<dbReference type="InterPro" id="IPR036390">
    <property type="entry name" value="WH_DNA-bd_sf"/>
</dbReference>
<evidence type="ECO:0000256" key="3">
    <source>
        <dbReference type="ARBA" id="ARBA00023125"/>
    </source>
</evidence>
<dbReference type="SUPFAM" id="SSF53850">
    <property type="entry name" value="Periplasmic binding protein-like II"/>
    <property type="match status" value="1"/>
</dbReference>